<protein>
    <recommendedName>
        <fullName evidence="13">Protein kinase domain-containing protein</fullName>
    </recommendedName>
</protein>
<keyword evidence="6 11" id="KW-1133">Transmembrane helix</keyword>
<dbReference type="FunFam" id="3.30.200.20:FF:000125">
    <property type="entry name" value="Protein STRUBBELIG-RECEPTOR FAMILY 8"/>
    <property type="match status" value="1"/>
</dbReference>
<dbReference type="Gene3D" id="3.80.10.10">
    <property type="entry name" value="Ribonuclease Inhibitor"/>
    <property type="match status" value="1"/>
</dbReference>
<feature type="transmembrane region" description="Helical" evidence="11">
    <location>
        <begin position="274"/>
        <end position="296"/>
    </location>
</feature>
<name>A0ABD1LBQ2_9FABA</name>
<feature type="chain" id="PRO_5044794932" description="Protein kinase domain-containing protein" evidence="12">
    <location>
        <begin position="26"/>
        <end position="718"/>
    </location>
</feature>
<sequence length="718" mass="78790">MVCNFLRVHLNFFVFSSILISQGLALTHPDEVSALQNLYSALNNPPMLKGWNGSDPCGQSWTGVVCSGPSVIQLKLQGLNLSGYLGIPLCNLRNLNNLDLSSNNIVGEMPFGLPPNVTHMNLSHNLLHGPIGDVFTGLDHLKEMDLSFNNFSGDLPSSFGSLRNLAKLFLQNNRFTGSVVYLAELPLTDLNIQDNLFSGIIPQHFQSILNLWIGENKFHVTDNSPPWTFPLDTISVEHNTSSPPATRANAVKNYSPPRVSGALPMEKRVNPGGVAFMVGSGALIVTGLALFVAIHLNKLRVQHSNSKSSESNHDSLHSHPTSATIGVSSTALEESPQIPTFNCAPLLSPPVESPSLNHNKTEEPSRRSFFKRGRSTGRTKIYTVAELQLATNCFNEANVLGEGSLGPVYRAKFPDGKILAVKKINMAGVSFREDEKFMDVICTVSRMKHPNIVALSGYCLEQGKHLLVYNYVGNFTLNDALHNEAYKPLSWVHRLRIALGVAQALDYLHSAFCPPVAHGNLKAANVLLDENLMPRVCDCSLASLRPLTSNQVKTAANEFNIGEIGYVAADHGQPGSSSRKRDVFAFGVLLLELLTGRKPYDGARLREEQYLVKWAPPMLPYRGSLEQMVDPRMKRTFSSKALARYADIITLCIEPVRQLRPPMSEIVESLDSVYQKFNIEKSDVADGTELDPFEKSFHSTNICFMGSPATVSHASTSA</sequence>
<dbReference type="FunFam" id="3.80.10.10:FF:000062">
    <property type="entry name" value="protein STRUBBELIG-RECEPTOR FAMILY 3"/>
    <property type="match status" value="2"/>
</dbReference>
<dbReference type="PROSITE" id="PS50011">
    <property type="entry name" value="PROTEIN_KINASE_DOM"/>
    <property type="match status" value="1"/>
</dbReference>
<evidence type="ECO:0000256" key="11">
    <source>
        <dbReference type="SAM" id="Phobius"/>
    </source>
</evidence>
<dbReference type="Proteomes" id="UP001603857">
    <property type="component" value="Unassembled WGS sequence"/>
</dbReference>
<dbReference type="Gene3D" id="1.10.510.10">
    <property type="entry name" value="Transferase(Phosphotransferase) domain 1"/>
    <property type="match status" value="1"/>
</dbReference>
<keyword evidence="5" id="KW-0677">Repeat</keyword>
<evidence type="ECO:0000259" key="13">
    <source>
        <dbReference type="PROSITE" id="PS50011"/>
    </source>
</evidence>
<dbReference type="InterPro" id="IPR011009">
    <property type="entry name" value="Kinase-like_dom_sf"/>
</dbReference>
<dbReference type="InterPro" id="IPR000719">
    <property type="entry name" value="Prot_kinase_dom"/>
</dbReference>
<gene>
    <name evidence="14" type="ORF">Fmac_029812</name>
</gene>
<dbReference type="InterPro" id="IPR013210">
    <property type="entry name" value="LRR_N_plant-typ"/>
</dbReference>
<evidence type="ECO:0000256" key="2">
    <source>
        <dbReference type="ARBA" id="ARBA00022614"/>
    </source>
</evidence>
<dbReference type="PANTHER" id="PTHR48007:SF56">
    <property type="entry name" value="LOW QUALITY PROTEIN: PROTEIN STRUBBELIG-RECEPTOR FAMILY 2"/>
    <property type="match status" value="1"/>
</dbReference>
<feature type="region of interest" description="Disordered" evidence="10">
    <location>
        <begin position="349"/>
        <end position="368"/>
    </location>
</feature>
<evidence type="ECO:0000256" key="10">
    <source>
        <dbReference type="SAM" id="MobiDB-lite"/>
    </source>
</evidence>
<evidence type="ECO:0000256" key="9">
    <source>
        <dbReference type="ARBA" id="ARBA00023180"/>
    </source>
</evidence>
<keyword evidence="9" id="KW-0325">Glycoprotein</keyword>
<evidence type="ECO:0000256" key="4">
    <source>
        <dbReference type="ARBA" id="ARBA00022729"/>
    </source>
</evidence>
<dbReference type="FunFam" id="1.10.510.10:FF:000479">
    <property type="entry name" value="Leucine-rich repeat receptor-like protein kinase"/>
    <property type="match status" value="1"/>
</dbReference>
<keyword evidence="3 11" id="KW-0812">Transmembrane</keyword>
<dbReference type="SUPFAM" id="SSF52058">
    <property type="entry name" value="L domain-like"/>
    <property type="match status" value="1"/>
</dbReference>
<dbReference type="Pfam" id="PF13855">
    <property type="entry name" value="LRR_8"/>
    <property type="match status" value="1"/>
</dbReference>
<dbReference type="SUPFAM" id="SSF56112">
    <property type="entry name" value="Protein kinase-like (PK-like)"/>
    <property type="match status" value="1"/>
</dbReference>
<evidence type="ECO:0000256" key="7">
    <source>
        <dbReference type="ARBA" id="ARBA00023136"/>
    </source>
</evidence>
<dbReference type="Pfam" id="PF08263">
    <property type="entry name" value="LRRNT_2"/>
    <property type="match status" value="1"/>
</dbReference>
<keyword evidence="4 12" id="KW-0732">Signal</keyword>
<comment type="caution">
    <text evidence="14">The sequence shown here is derived from an EMBL/GenBank/DDBJ whole genome shotgun (WGS) entry which is preliminary data.</text>
</comment>
<feature type="signal peptide" evidence="12">
    <location>
        <begin position="1"/>
        <end position="25"/>
    </location>
</feature>
<evidence type="ECO:0000256" key="1">
    <source>
        <dbReference type="ARBA" id="ARBA00004167"/>
    </source>
</evidence>
<dbReference type="InterPro" id="IPR001611">
    <property type="entry name" value="Leu-rich_rpt"/>
</dbReference>
<feature type="compositionally biased region" description="Polar residues" evidence="10">
    <location>
        <begin position="320"/>
        <end position="331"/>
    </location>
</feature>
<feature type="domain" description="Protein kinase" evidence="13">
    <location>
        <begin position="394"/>
        <end position="674"/>
    </location>
</feature>
<evidence type="ECO:0000256" key="6">
    <source>
        <dbReference type="ARBA" id="ARBA00022989"/>
    </source>
</evidence>
<reference evidence="14 15" key="1">
    <citation type="submission" date="2024-08" db="EMBL/GenBank/DDBJ databases">
        <title>Insights into the chromosomal genome structure of Flemingia macrophylla.</title>
        <authorList>
            <person name="Ding Y."/>
            <person name="Zhao Y."/>
            <person name="Bi W."/>
            <person name="Wu M."/>
            <person name="Zhao G."/>
            <person name="Gong Y."/>
            <person name="Li W."/>
            <person name="Zhang P."/>
        </authorList>
    </citation>
    <scope>NUCLEOTIDE SEQUENCE [LARGE SCALE GENOMIC DNA]</scope>
    <source>
        <strain evidence="14">DYQJB</strain>
        <tissue evidence="14">Leaf</tissue>
    </source>
</reference>
<keyword evidence="8" id="KW-0675">Receptor</keyword>
<evidence type="ECO:0000256" key="3">
    <source>
        <dbReference type="ARBA" id="ARBA00022692"/>
    </source>
</evidence>
<dbReference type="AlphaFoldDB" id="A0ABD1LBQ2"/>
<keyword evidence="15" id="KW-1185">Reference proteome</keyword>
<feature type="region of interest" description="Disordered" evidence="10">
    <location>
        <begin position="305"/>
        <end position="331"/>
    </location>
</feature>
<accession>A0ABD1LBQ2</accession>
<organism evidence="14 15">
    <name type="scientific">Flemingia macrophylla</name>
    <dbReference type="NCBI Taxonomy" id="520843"/>
    <lineage>
        <taxon>Eukaryota</taxon>
        <taxon>Viridiplantae</taxon>
        <taxon>Streptophyta</taxon>
        <taxon>Embryophyta</taxon>
        <taxon>Tracheophyta</taxon>
        <taxon>Spermatophyta</taxon>
        <taxon>Magnoliopsida</taxon>
        <taxon>eudicotyledons</taxon>
        <taxon>Gunneridae</taxon>
        <taxon>Pentapetalae</taxon>
        <taxon>rosids</taxon>
        <taxon>fabids</taxon>
        <taxon>Fabales</taxon>
        <taxon>Fabaceae</taxon>
        <taxon>Papilionoideae</taxon>
        <taxon>50 kb inversion clade</taxon>
        <taxon>NPAAA clade</taxon>
        <taxon>indigoferoid/millettioid clade</taxon>
        <taxon>Phaseoleae</taxon>
        <taxon>Flemingia</taxon>
    </lineage>
</organism>
<dbReference type="EMBL" id="JBGMDY010000010">
    <property type="protein sequence ID" value="KAL2320843.1"/>
    <property type="molecule type" value="Genomic_DNA"/>
</dbReference>
<comment type="subcellular location">
    <subcellularLocation>
        <location evidence="1">Membrane</location>
        <topology evidence="1">Single-pass membrane protein</topology>
    </subcellularLocation>
</comment>
<dbReference type="GO" id="GO:0016020">
    <property type="term" value="C:membrane"/>
    <property type="evidence" value="ECO:0007669"/>
    <property type="project" value="UniProtKB-SubCell"/>
</dbReference>
<evidence type="ECO:0000313" key="15">
    <source>
        <dbReference type="Proteomes" id="UP001603857"/>
    </source>
</evidence>
<dbReference type="InterPro" id="IPR032675">
    <property type="entry name" value="LRR_dom_sf"/>
</dbReference>
<evidence type="ECO:0000256" key="12">
    <source>
        <dbReference type="SAM" id="SignalP"/>
    </source>
</evidence>
<keyword evidence="2" id="KW-0433">Leucine-rich repeat</keyword>
<dbReference type="Gene3D" id="3.30.200.20">
    <property type="entry name" value="Phosphorylase Kinase, domain 1"/>
    <property type="match status" value="1"/>
</dbReference>
<dbReference type="InterPro" id="IPR046959">
    <property type="entry name" value="PRK1-6/SRF4-like"/>
</dbReference>
<evidence type="ECO:0000313" key="14">
    <source>
        <dbReference type="EMBL" id="KAL2320843.1"/>
    </source>
</evidence>
<dbReference type="PANTHER" id="PTHR48007">
    <property type="entry name" value="LEUCINE-RICH REPEAT RECEPTOR-LIKE PROTEIN KINASE PXC1"/>
    <property type="match status" value="1"/>
</dbReference>
<proteinExistence type="predicted"/>
<dbReference type="Pfam" id="PF07714">
    <property type="entry name" value="PK_Tyr_Ser-Thr"/>
    <property type="match status" value="1"/>
</dbReference>
<evidence type="ECO:0000256" key="5">
    <source>
        <dbReference type="ARBA" id="ARBA00022737"/>
    </source>
</evidence>
<evidence type="ECO:0000256" key="8">
    <source>
        <dbReference type="ARBA" id="ARBA00023170"/>
    </source>
</evidence>
<keyword evidence="7 11" id="KW-0472">Membrane</keyword>
<dbReference type="InterPro" id="IPR001245">
    <property type="entry name" value="Ser-Thr/Tyr_kinase_cat_dom"/>
</dbReference>